<evidence type="ECO:0000313" key="4">
    <source>
        <dbReference type="Ensembl" id="ENSSTUP00000050575.1"/>
    </source>
</evidence>
<dbReference type="Proteomes" id="UP000472277">
    <property type="component" value="Chromosome 11"/>
</dbReference>
<dbReference type="GO" id="GO:0050482">
    <property type="term" value="P:arachidonate secretion"/>
    <property type="evidence" value="ECO:0007669"/>
    <property type="project" value="InterPro"/>
</dbReference>
<sequence>SYDVANKLEHSRIEKCISFFLVGLLCSCGFLSCVSSCRTQRDKRWENSEDLYLCCCLAGYKLEARPGYKPSPPNGCGTPLLGFQVIDIGIPSLTKCCNQHDRCYDTCNRDKHDCDNEFQECLETICRRLQKMLGLNQSVQGKMATGLCSLEHATENVLQRNATMSVSYCSSCLFVCFLPCDA</sequence>
<dbReference type="PANTHER" id="PTHR12824">
    <property type="entry name" value="GROUP XII SECRETORY PHOSPHOLIPASE A2 FAMILY MEMBER"/>
    <property type="match status" value="1"/>
</dbReference>
<dbReference type="AlphaFoldDB" id="A0A673ZV11"/>
<feature type="transmembrane region" description="Helical" evidence="3">
    <location>
        <begin position="17"/>
        <end position="37"/>
    </location>
</feature>
<dbReference type="SUPFAM" id="SSF48619">
    <property type="entry name" value="Phospholipase A2, PLA2"/>
    <property type="match status" value="1"/>
</dbReference>
<dbReference type="InterPro" id="IPR036444">
    <property type="entry name" value="PLipase_A2_dom_sf"/>
</dbReference>
<dbReference type="PROSITE" id="PS00118">
    <property type="entry name" value="PA2_HIS"/>
    <property type="match status" value="1"/>
</dbReference>
<reference evidence="4" key="1">
    <citation type="submission" date="2025-08" db="UniProtKB">
        <authorList>
            <consortium name="Ensembl"/>
        </authorList>
    </citation>
    <scope>IDENTIFICATION</scope>
</reference>
<dbReference type="FunCoup" id="A0A673ZV11">
    <property type="interactions" value="576"/>
</dbReference>
<dbReference type="Ensembl" id="ENSSTUT00000052892.1">
    <property type="protein sequence ID" value="ENSSTUP00000050575.1"/>
    <property type="gene ID" value="ENSSTUG00000021403.1"/>
</dbReference>
<dbReference type="GeneTree" id="ENSGT00390000008798"/>
<dbReference type="Pfam" id="PF06951">
    <property type="entry name" value="PLA2G12"/>
    <property type="match status" value="1"/>
</dbReference>
<protein>
    <submittedName>
        <fullName evidence="4">Phospholipase A2 group XIIA</fullName>
    </submittedName>
</protein>
<keyword evidence="3" id="KW-1133">Transmembrane helix</keyword>
<evidence type="ECO:0000313" key="5">
    <source>
        <dbReference type="Proteomes" id="UP000472277"/>
    </source>
</evidence>
<comment type="subcellular location">
    <subcellularLocation>
        <location evidence="1">Secreted</location>
    </subcellularLocation>
</comment>
<dbReference type="GO" id="GO:0004623">
    <property type="term" value="F:phospholipase A2 activity"/>
    <property type="evidence" value="ECO:0007669"/>
    <property type="project" value="InterPro"/>
</dbReference>
<dbReference type="Gene3D" id="1.20.90.10">
    <property type="entry name" value="Phospholipase A2 domain"/>
    <property type="match status" value="1"/>
</dbReference>
<dbReference type="InterPro" id="IPR033113">
    <property type="entry name" value="PLA2_histidine"/>
</dbReference>
<dbReference type="PANTHER" id="PTHR12824:SF7">
    <property type="entry name" value="GROUP XIIA SECRETORY PHOSPHOLIPASE A2"/>
    <property type="match status" value="1"/>
</dbReference>
<keyword evidence="3" id="KW-0812">Transmembrane</keyword>
<keyword evidence="3" id="KW-0472">Membrane</keyword>
<dbReference type="InterPro" id="IPR010711">
    <property type="entry name" value="PLA2G12"/>
</dbReference>
<proteinExistence type="predicted"/>
<evidence type="ECO:0000256" key="1">
    <source>
        <dbReference type="ARBA" id="ARBA00004613"/>
    </source>
</evidence>
<reference evidence="4" key="2">
    <citation type="submission" date="2025-09" db="UniProtKB">
        <authorList>
            <consortium name="Ensembl"/>
        </authorList>
    </citation>
    <scope>IDENTIFICATION</scope>
</reference>
<dbReference type="GO" id="GO:0016042">
    <property type="term" value="P:lipid catabolic process"/>
    <property type="evidence" value="ECO:0007669"/>
    <property type="project" value="InterPro"/>
</dbReference>
<keyword evidence="2" id="KW-0964">Secreted</keyword>
<organism evidence="4 5">
    <name type="scientific">Salmo trutta</name>
    <name type="common">Brown trout</name>
    <dbReference type="NCBI Taxonomy" id="8032"/>
    <lineage>
        <taxon>Eukaryota</taxon>
        <taxon>Metazoa</taxon>
        <taxon>Chordata</taxon>
        <taxon>Craniata</taxon>
        <taxon>Vertebrata</taxon>
        <taxon>Euteleostomi</taxon>
        <taxon>Actinopterygii</taxon>
        <taxon>Neopterygii</taxon>
        <taxon>Teleostei</taxon>
        <taxon>Protacanthopterygii</taxon>
        <taxon>Salmoniformes</taxon>
        <taxon>Salmonidae</taxon>
        <taxon>Salmoninae</taxon>
        <taxon>Salmo</taxon>
    </lineage>
</organism>
<accession>A0A673ZV11</accession>
<dbReference type="GO" id="GO:0006644">
    <property type="term" value="P:phospholipid metabolic process"/>
    <property type="evidence" value="ECO:0007669"/>
    <property type="project" value="InterPro"/>
</dbReference>
<dbReference type="GO" id="GO:0005576">
    <property type="term" value="C:extracellular region"/>
    <property type="evidence" value="ECO:0007669"/>
    <property type="project" value="UniProtKB-SubCell"/>
</dbReference>
<dbReference type="InParanoid" id="A0A673ZV11"/>
<gene>
    <name evidence="4" type="primary">PLA2G12A</name>
</gene>
<dbReference type="GO" id="GO:0005509">
    <property type="term" value="F:calcium ion binding"/>
    <property type="evidence" value="ECO:0007669"/>
    <property type="project" value="InterPro"/>
</dbReference>
<name>A0A673ZV11_SALTR</name>
<keyword evidence="5" id="KW-1185">Reference proteome</keyword>
<dbReference type="OMA" id="KRWENSE"/>
<evidence type="ECO:0000256" key="3">
    <source>
        <dbReference type="SAM" id="Phobius"/>
    </source>
</evidence>
<evidence type="ECO:0000256" key="2">
    <source>
        <dbReference type="ARBA" id="ARBA00022525"/>
    </source>
</evidence>